<accession>Q0CSB8</accession>
<keyword evidence="2" id="KW-0804">Transcription</keyword>
<dbReference type="GO" id="GO:0000435">
    <property type="term" value="P:positive regulation of transcription from RNA polymerase II promoter by galactose"/>
    <property type="evidence" value="ECO:0007669"/>
    <property type="project" value="TreeGrafter"/>
</dbReference>
<dbReference type="AlphaFoldDB" id="Q0CSB8"/>
<reference evidence="7" key="1">
    <citation type="submission" date="2005-09" db="EMBL/GenBank/DDBJ databases">
        <title>Annotation of the Aspergillus terreus NIH2624 genome.</title>
        <authorList>
            <person name="Birren B.W."/>
            <person name="Lander E.S."/>
            <person name="Galagan J.E."/>
            <person name="Nusbaum C."/>
            <person name="Devon K."/>
            <person name="Henn M."/>
            <person name="Ma L.-J."/>
            <person name="Jaffe D.B."/>
            <person name="Butler J."/>
            <person name="Alvarez P."/>
            <person name="Gnerre S."/>
            <person name="Grabherr M."/>
            <person name="Kleber M."/>
            <person name="Mauceli E.W."/>
            <person name="Brockman W."/>
            <person name="Rounsley S."/>
            <person name="Young S.K."/>
            <person name="LaButti K."/>
            <person name="Pushparaj V."/>
            <person name="DeCaprio D."/>
            <person name="Crawford M."/>
            <person name="Koehrsen M."/>
            <person name="Engels R."/>
            <person name="Montgomery P."/>
            <person name="Pearson M."/>
            <person name="Howarth C."/>
            <person name="Larson L."/>
            <person name="Luoma S."/>
            <person name="White J."/>
            <person name="Alvarado L."/>
            <person name="Kodira C.D."/>
            <person name="Zeng Q."/>
            <person name="Oleary S."/>
            <person name="Yandava C."/>
            <person name="Denning D.W."/>
            <person name="Nierman W.C."/>
            <person name="Milne T."/>
            <person name="Madden K."/>
        </authorList>
    </citation>
    <scope>NUCLEOTIDE SEQUENCE [LARGE SCALE GENOMIC DNA]</scope>
    <source>
        <strain evidence="7">NIH 2624 / FGSC A1156</strain>
    </source>
</reference>
<dbReference type="SMART" id="SM00906">
    <property type="entry name" value="Fungal_trans"/>
    <property type="match status" value="1"/>
</dbReference>
<dbReference type="GeneID" id="4317604"/>
<dbReference type="PANTHER" id="PTHR47424">
    <property type="entry name" value="REGULATORY PROTEIN GAL4"/>
    <property type="match status" value="1"/>
</dbReference>
<dbReference type="Proteomes" id="UP000007963">
    <property type="component" value="Unassembled WGS sequence"/>
</dbReference>
<gene>
    <name evidence="6" type="ORF">ATEG_03416</name>
</gene>
<dbReference type="GO" id="GO:0008270">
    <property type="term" value="F:zinc ion binding"/>
    <property type="evidence" value="ECO:0007669"/>
    <property type="project" value="InterPro"/>
</dbReference>
<dbReference type="InterPro" id="IPR007219">
    <property type="entry name" value="XnlR_reg_dom"/>
</dbReference>
<proteinExistence type="predicted"/>
<keyword evidence="3" id="KW-0539">Nucleus</keyword>
<dbReference type="CDD" id="cd12148">
    <property type="entry name" value="fungal_TF_MHR"/>
    <property type="match status" value="1"/>
</dbReference>
<evidence type="ECO:0000256" key="3">
    <source>
        <dbReference type="ARBA" id="ARBA00023242"/>
    </source>
</evidence>
<dbReference type="STRING" id="341663.Q0CSB8"/>
<dbReference type="InterPro" id="IPR051127">
    <property type="entry name" value="Fungal_SecMet_Regulators"/>
</dbReference>
<evidence type="ECO:0000313" key="6">
    <source>
        <dbReference type="EMBL" id="EAU36690.1"/>
    </source>
</evidence>
<dbReference type="HOGENOM" id="CLU_008511_1_1_1"/>
<dbReference type="VEuPathDB" id="FungiDB:ATEG_03416"/>
<dbReference type="Pfam" id="PF04082">
    <property type="entry name" value="Fungal_trans"/>
    <property type="match status" value="1"/>
</dbReference>
<organism evidence="6 7">
    <name type="scientific">Aspergillus terreus (strain NIH 2624 / FGSC A1156)</name>
    <dbReference type="NCBI Taxonomy" id="341663"/>
    <lineage>
        <taxon>Eukaryota</taxon>
        <taxon>Fungi</taxon>
        <taxon>Dikarya</taxon>
        <taxon>Ascomycota</taxon>
        <taxon>Pezizomycotina</taxon>
        <taxon>Eurotiomycetes</taxon>
        <taxon>Eurotiomycetidae</taxon>
        <taxon>Eurotiales</taxon>
        <taxon>Aspergillaceae</taxon>
        <taxon>Aspergillus</taxon>
        <taxon>Aspergillus subgen. Circumdati</taxon>
    </lineage>
</organism>
<feature type="region of interest" description="Disordered" evidence="4">
    <location>
        <begin position="87"/>
        <end position="120"/>
    </location>
</feature>
<evidence type="ECO:0000259" key="5">
    <source>
        <dbReference type="SMART" id="SM00906"/>
    </source>
</evidence>
<dbReference type="RefSeq" id="XP_001212594.1">
    <property type="nucleotide sequence ID" value="XM_001212594.1"/>
</dbReference>
<dbReference type="GO" id="GO:0006351">
    <property type="term" value="P:DNA-templated transcription"/>
    <property type="evidence" value="ECO:0007669"/>
    <property type="project" value="InterPro"/>
</dbReference>
<evidence type="ECO:0000313" key="7">
    <source>
        <dbReference type="Proteomes" id="UP000007963"/>
    </source>
</evidence>
<dbReference type="eggNOG" id="ENOG502RJRW">
    <property type="taxonomic scope" value="Eukaryota"/>
</dbReference>
<dbReference type="GO" id="GO:0005634">
    <property type="term" value="C:nucleus"/>
    <property type="evidence" value="ECO:0007669"/>
    <property type="project" value="TreeGrafter"/>
</dbReference>
<dbReference type="OMA" id="HASSMIT"/>
<keyword evidence="1" id="KW-0805">Transcription regulation</keyword>
<dbReference type="OrthoDB" id="3364175at2759"/>
<name>Q0CSB8_ASPTN</name>
<dbReference type="EMBL" id="CH476597">
    <property type="protein sequence ID" value="EAU36690.1"/>
    <property type="molecule type" value="Genomic_DNA"/>
</dbReference>
<feature type="region of interest" description="Disordered" evidence="4">
    <location>
        <begin position="1"/>
        <end position="42"/>
    </location>
</feature>
<evidence type="ECO:0000256" key="2">
    <source>
        <dbReference type="ARBA" id="ARBA00023163"/>
    </source>
</evidence>
<evidence type="ECO:0000256" key="4">
    <source>
        <dbReference type="SAM" id="MobiDB-lite"/>
    </source>
</evidence>
<dbReference type="GO" id="GO:0000978">
    <property type="term" value="F:RNA polymerase II cis-regulatory region sequence-specific DNA binding"/>
    <property type="evidence" value="ECO:0007669"/>
    <property type="project" value="TreeGrafter"/>
</dbReference>
<dbReference type="GO" id="GO:0000981">
    <property type="term" value="F:DNA-binding transcription factor activity, RNA polymerase II-specific"/>
    <property type="evidence" value="ECO:0007669"/>
    <property type="project" value="TreeGrafter"/>
</dbReference>
<evidence type="ECO:0000256" key="1">
    <source>
        <dbReference type="ARBA" id="ARBA00023015"/>
    </source>
</evidence>
<dbReference type="PANTHER" id="PTHR47424:SF4">
    <property type="entry name" value="ZN(II)2CYS6 TRANSCRIPTION FACTOR (EUROFUNG)"/>
    <property type="match status" value="1"/>
</dbReference>
<protein>
    <recommendedName>
        <fullName evidence="5">Xylanolytic transcriptional activator regulatory domain-containing protein</fullName>
    </recommendedName>
</protein>
<feature type="domain" description="Xylanolytic transcriptional activator regulatory" evidence="5">
    <location>
        <begin position="254"/>
        <end position="326"/>
    </location>
</feature>
<sequence>MAFPEEGSRVKPSQGVRPSAFDGLPAAPESTDHLSPVALGEEDNVGVTAMGLVSKSPKENYTTAKEHFGESSAIAFIQQLQDTLRLDSTVSNRDSELPHSRRLGHKERDSRPSPGIEIGSLPPRALADHLVSCYFSKIHTLYPFVHEPAFMEEYQSLWSPDGSASTRIKARGLGLGSLDVSSTTFYFALNVVFALGCQFSDVVLAGREVTSEAFFHLCKPALDLNYLENGDLALCQLLLLMAHYLQSSSTPNRCWHVIGMACRAAQALGLHSGAGDKRCSFAEIQIRRRVWHGCVILDLSASTMLGRPAMISQRPLSPKPKAIDDCYLTVADATCEQPPGIFSRISWFVETLKLHEILRTILFKLYNNGGLEAVEATGHPTNSRNGPDIQSIAQIDAELQAFKQNLPKPLDWDLKAHKNNGEGFLREMLLLKARTPNMQ</sequence>